<evidence type="ECO:0000256" key="3">
    <source>
        <dbReference type="ARBA" id="ARBA00023002"/>
    </source>
</evidence>
<evidence type="ECO:0000259" key="5">
    <source>
        <dbReference type="SMART" id="SM00829"/>
    </source>
</evidence>
<protein>
    <submittedName>
        <fullName evidence="6">Zinc-binding alcohol dehydrogenase family protein</fullName>
    </submittedName>
</protein>
<proteinExistence type="inferred from homology"/>
<evidence type="ECO:0000313" key="7">
    <source>
        <dbReference type="Proteomes" id="UP001254848"/>
    </source>
</evidence>
<comment type="caution">
    <text evidence="6">The sequence shown here is derived from an EMBL/GenBank/DDBJ whole genome shotgun (WGS) entry which is preliminary data.</text>
</comment>
<dbReference type="InterPro" id="IPR050129">
    <property type="entry name" value="Zn_alcohol_dh"/>
</dbReference>
<keyword evidence="1 4" id="KW-0479">Metal-binding</keyword>
<gene>
    <name evidence="6" type="ORF">Q4T40_16825</name>
</gene>
<dbReference type="Gene3D" id="3.40.50.720">
    <property type="entry name" value="NAD(P)-binding Rossmann-like Domain"/>
    <property type="match status" value="1"/>
</dbReference>
<dbReference type="RefSeq" id="WP_413781376.1">
    <property type="nucleotide sequence ID" value="NZ_JAUOZS010000001.1"/>
</dbReference>
<evidence type="ECO:0000256" key="2">
    <source>
        <dbReference type="ARBA" id="ARBA00022833"/>
    </source>
</evidence>
<evidence type="ECO:0000256" key="4">
    <source>
        <dbReference type="RuleBase" id="RU361277"/>
    </source>
</evidence>
<dbReference type="CDD" id="cd08261">
    <property type="entry name" value="Zn_ADH7"/>
    <property type="match status" value="1"/>
</dbReference>
<dbReference type="InterPro" id="IPR002328">
    <property type="entry name" value="ADH_Zn_CS"/>
</dbReference>
<dbReference type="PANTHER" id="PTHR43401">
    <property type="entry name" value="L-THREONINE 3-DEHYDROGENASE"/>
    <property type="match status" value="1"/>
</dbReference>
<comment type="similarity">
    <text evidence="4">Belongs to the zinc-containing alcohol dehydrogenase family.</text>
</comment>
<dbReference type="SUPFAM" id="SSF50129">
    <property type="entry name" value="GroES-like"/>
    <property type="match status" value="1"/>
</dbReference>
<dbReference type="Pfam" id="PF00107">
    <property type="entry name" value="ADH_zinc_N"/>
    <property type="match status" value="1"/>
</dbReference>
<dbReference type="SMART" id="SM00829">
    <property type="entry name" value="PKS_ER"/>
    <property type="match status" value="1"/>
</dbReference>
<dbReference type="InterPro" id="IPR036291">
    <property type="entry name" value="NAD(P)-bd_dom_sf"/>
</dbReference>
<dbReference type="PROSITE" id="PS00059">
    <property type="entry name" value="ADH_ZINC"/>
    <property type="match status" value="1"/>
</dbReference>
<sequence length="339" mass="35464">MKAIEIVAPGELRITERPLPGPPAAGEAVVRIRAAGICGSDVHILHGRNPFATYPRIIGHEAAGEVCRIGEGVHGLGPGDAVAVDNVFACGACYACRAGRPNVCRQVSVLGVHRDGVFQEYIAVPAANLHKLPAGIPWDQAATVETFSIGAQAVSRGQVRRGESVLICGAGPTGLVSLQAARRLGARIAVTDTLDARLDRARALGADLALNPVRDDVVARIMDFTGGEGANVIIEATGVVSVLEQAAARLASQAGRIVVLGFPAEAAKIVPADIMRRELDIRGSRLNNRQFPAVIAWLAGREIDPAAIISHTLPFTAVAEGMRLFADDPAAACKIILTF</sequence>
<dbReference type="InterPro" id="IPR013154">
    <property type="entry name" value="ADH-like_N"/>
</dbReference>
<name>A0ABU3P1I9_9FIRM</name>
<feature type="domain" description="Enoyl reductase (ER)" evidence="5">
    <location>
        <begin position="10"/>
        <end position="337"/>
    </location>
</feature>
<evidence type="ECO:0000313" key="6">
    <source>
        <dbReference type="EMBL" id="MDT8902908.1"/>
    </source>
</evidence>
<dbReference type="Pfam" id="PF08240">
    <property type="entry name" value="ADH_N"/>
    <property type="match status" value="1"/>
</dbReference>
<dbReference type="Gene3D" id="3.90.180.10">
    <property type="entry name" value="Medium-chain alcohol dehydrogenases, catalytic domain"/>
    <property type="match status" value="1"/>
</dbReference>
<keyword evidence="7" id="KW-1185">Reference proteome</keyword>
<dbReference type="InterPro" id="IPR020843">
    <property type="entry name" value="ER"/>
</dbReference>
<keyword evidence="2 4" id="KW-0862">Zinc</keyword>
<dbReference type="EMBL" id="JAUOZS010000001">
    <property type="protein sequence ID" value="MDT8902908.1"/>
    <property type="molecule type" value="Genomic_DNA"/>
</dbReference>
<evidence type="ECO:0000256" key="1">
    <source>
        <dbReference type="ARBA" id="ARBA00022723"/>
    </source>
</evidence>
<comment type="cofactor">
    <cofactor evidence="4">
        <name>Zn(2+)</name>
        <dbReference type="ChEBI" id="CHEBI:29105"/>
    </cofactor>
</comment>
<accession>A0ABU3P1I9</accession>
<keyword evidence="3" id="KW-0560">Oxidoreductase</keyword>
<dbReference type="InterPro" id="IPR013149">
    <property type="entry name" value="ADH-like_C"/>
</dbReference>
<dbReference type="InterPro" id="IPR011032">
    <property type="entry name" value="GroES-like_sf"/>
</dbReference>
<dbReference type="SUPFAM" id="SSF51735">
    <property type="entry name" value="NAD(P)-binding Rossmann-fold domains"/>
    <property type="match status" value="1"/>
</dbReference>
<organism evidence="6 7">
    <name type="scientific">Anaeroselena agilis</name>
    <dbReference type="NCBI Taxonomy" id="3063788"/>
    <lineage>
        <taxon>Bacteria</taxon>
        <taxon>Bacillati</taxon>
        <taxon>Bacillota</taxon>
        <taxon>Negativicutes</taxon>
        <taxon>Acetonemataceae</taxon>
        <taxon>Anaeroselena</taxon>
    </lineage>
</organism>
<dbReference type="PANTHER" id="PTHR43401:SF2">
    <property type="entry name" value="L-THREONINE 3-DEHYDROGENASE"/>
    <property type="match status" value="1"/>
</dbReference>
<reference evidence="6 7" key="1">
    <citation type="submission" date="2023-07" db="EMBL/GenBank/DDBJ databases">
        <title>The novel representative of Negativicutes class, Anaeroselena agilis gen. nov. sp. nov.</title>
        <authorList>
            <person name="Prokofeva M.I."/>
            <person name="Elcheninov A.G."/>
            <person name="Klyukina A."/>
            <person name="Kublanov I.V."/>
            <person name="Frolov E.N."/>
            <person name="Podosokorskaya O.A."/>
        </authorList>
    </citation>
    <scope>NUCLEOTIDE SEQUENCE [LARGE SCALE GENOMIC DNA]</scope>
    <source>
        <strain evidence="6 7">4137-cl</strain>
    </source>
</reference>
<dbReference type="Proteomes" id="UP001254848">
    <property type="component" value="Unassembled WGS sequence"/>
</dbReference>